<dbReference type="InterPro" id="IPR036434">
    <property type="entry name" value="Beta_cellobiohydrolase_sf"/>
</dbReference>
<evidence type="ECO:0000256" key="4">
    <source>
        <dbReference type="ARBA" id="ARBA00023157"/>
    </source>
</evidence>
<dbReference type="RefSeq" id="WP_200555179.1">
    <property type="nucleotide sequence ID" value="NZ_JAEPES010000001.1"/>
</dbReference>
<dbReference type="EMBL" id="JAEPES010000001">
    <property type="protein sequence ID" value="MBK4346893.1"/>
    <property type="molecule type" value="Genomic_DNA"/>
</dbReference>
<evidence type="ECO:0000256" key="2">
    <source>
        <dbReference type="ARBA" id="ARBA00022801"/>
    </source>
</evidence>
<keyword evidence="6 11" id="KW-0326">Glycosidase</keyword>
<name>A0A934STU3_9MICO</name>
<accession>A0A934STU3</accession>
<evidence type="ECO:0000256" key="8">
    <source>
        <dbReference type="PIRSR" id="PIRSR001100-1"/>
    </source>
</evidence>
<keyword evidence="14" id="KW-1185">Reference proteome</keyword>
<keyword evidence="2 11" id="KW-0378">Hydrolase</keyword>
<dbReference type="SUPFAM" id="SSF51989">
    <property type="entry name" value="Glycosyl hydrolases family 6, cellulases"/>
    <property type="match status" value="1"/>
</dbReference>
<dbReference type="AlphaFoldDB" id="A0A934STU3"/>
<evidence type="ECO:0000313" key="14">
    <source>
        <dbReference type="Proteomes" id="UP000636458"/>
    </source>
</evidence>
<dbReference type="InterPro" id="IPR016288">
    <property type="entry name" value="Beta_cellobiohydrolase"/>
</dbReference>
<evidence type="ECO:0000256" key="7">
    <source>
        <dbReference type="ARBA" id="ARBA00023326"/>
    </source>
</evidence>
<dbReference type="PANTHER" id="PTHR34876:SF4">
    <property type="entry name" value="1,4-BETA-D-GLUCAN CELLOBIOHYDROLASE C-RELATED"/>
    <property type="match status" value="1"/>
</dbReference>
<evidence type="ECO:0000256" key="6">
    <source>
        <dbReference type="ARBA" id="ARBA00023295"/>
    </source>
</evidence>
<dbReference type="PANTHER" id="PTHR34876">
    <property type="match status" value="1"/>
</dbReference>
<reference evidence="13" key="1">
    <citation type="submission" date="2021-01" db="EMBL/GenBank/DDBJ databases">
        <title>Lacisediminihabitans sp. nov. strain G11-30, isolated from Antarctic Soil.</title>
        <authorList>
            <person name="Li J."/>
        </authorList>
    </citation>
    <scope>NUCLEOTIDE SEQUENCE</scope>
    <source>
        <strain evidence="13">G11-30</strain>
    </source>
</reference>
<dbReference type="EMBL" id="JAEPES010000003">
    <property type="protein sequence ID" value="MBK4347984.1"/>
    <property type="molecule type" value="Genomic_DNA"/>
</dbReference>
<comment type="similarity">
    <text evidence="11">Belongs to the glycosyl hydrolase family 6.</text>
</comment>
<comment type="caution">
    <text evidence="13">The sequence shown here is derived from an EMBL/GenBank/DDBJ whole genome shotgun (WGS) entry which is preliminary data.</text>
</comment>
<dbReference type="GO" id="GO:0030245">
    <property type="term" value="P:cellulose catabolic process"/>
    <property type="evidence" value="ECO:0007669"/>
    <property type="project" value="UniProtKB-KW"/>
</dbReference>
<dbReference type="GO" id="GO:0004553">
    <property type="term" value="F:hydrolase activity, hydrolyzing O-glycosyl compounds"/>
    <property type="evidence" value="ECO:0007669"/>
    <property type="project" value="InterPro"/>
</dbReference>
<dbReference type="EC" id="3.2.1.-" evidence="11"/>
<feature type="binding site" evidence="9">
    <location>
        <position position="302"/>
    </location>
    <ligand>
        <name>substrate</name>
    </ligand>
</feature>
<feature type="binding site" evidence="9">
    <location>
        <position position="236"/>
    </location>
    <ligand>
        <name>substrate</name>
    </ligand>
</feature>
<keyword evidence="3 11" id="KW-0136">Cellulose degradation</keyword>
<gene>
    <name evidence="12" type="ORF">IV501_04545</name>
    <name evidence="13" type="ORF">IV501_10080</name>
</gene>
<protein>
    <recommendedName>
        <fullName evidence="11">Glucanase</fullName>
        <ecNumber evidence="11">3.2.1.-</ecNumber>
    </recommendedName>
</protein>
<evidence type="ECO:0000256" key="9">
    <source>
        <dbReference type="PIRSR" id="PIRSR001100-2"/>
    </source>
</evidence>
<dbReference type="Gene3D" id="3.20.20.40">
    <property type="entry name" value="1, 4-beta cellobiohydrolase"/>
    <property type="match status" value="1"/>
</dbReference>
<dbReference type="PRINTS" id="PR00733">
    <property type="entry name" value="GLHYDRLASE6"/>
</dbReference>
<feature type="active site" evidence="10">
    <location>
        <position position="155"/>
    </location>
</feature>
<evidence type="ECO:0000256" key="3">
    <source>
        <dbReference type="ARBA" id="ARBA00023001"/>
    </source>
</evidence>
<sequence>MLPHSTFARILLSSGILGSVIVGAGFVSSIAPHTERAVVGPTTTVTATPSPSASNLASTPANGWPDSASASDLYPGGVWLNPASLPVTEVAKLRTAGASADADTLGQISSQPIATWLGDWWSSDLLTSKLTAMMSASAQAHDTPVFVIYAIPDRDCGGYSAGGYSDADYVAFNRTVADSLRGHPAVVLMEPDSIAMLGTARCGSIVDRRLGLISTVVQYYAQAGVAVYLDGGNSNWVQPQVMADRLTQAGVQYARGFFTNVSNFRRVSEEQPYAEKIVGLLGGTKHYVIDVSRNGAGWKGTWCNPTGAALGQNPSVSTAGGSLDALLWVKTPGASDGTCNGGPAAGKWYQSYALDLVRNRAALAN</sequence>
<evidence type="ECO:0000256" key="5">
    <source>
        <dbReference type="ARBA" id="ARBA00023277"/>
    </source>
</evidence>
<feature type="binding site" evidence="9">
    <location>
        <position position="330"/>
    </location>
    <ligand>
        <name>substrate</name>
    </ligand>
</feature>
<dbReference type="Proteomes" id="UP000636458">
    <property type="component" value="Unassembled WGS sequence"/>
</dbReference>
<keyword evidence="4" id="KW-1015">Disulfide bond</keyword>
<dbReference type="Pfam" id="PF01341">
    <property type="entry name" value="Glyco_hydro_6"/>
    <property type="match status" value="1"/>
</dbReference>
<proteinExistence type="inferred from homology"/>
<evidence type="ECO:0000256" key="1">
    <source>
        <dbReference type="ARBA" id="ARBA00022729"/>
    </source>
</evidence>
<evidence type="ECO:0000256" key="11">
    <source>
        <dbReference type="RuleBase" id="RU361186"/>
    </source>
</evidence>
<feature type="binding site" evidence="9">
    <location>
        <position position="263"/>
    </location>
    <ligand>
        <name>substrate</name>
    </ligand>
</feature>
<dbReference type="InterPro" id="IPR001524">
    <property type="entry name" value="Glyco_hydro_6_CS"/>
</dbReference>
<keyword evidence="7 11" id="KW-0624">Polysaccharide degradation</keyword>
<organism evidence="13 14">
    <name type="scientific">Lacisediminihabitans changchengi</name>
    <dbReference type="NCBI Taxonomy" id="2787634"/>
    <lineage>
        <taxon>Bacteria</taxon>
        <taxon>Bacillati</taxon>
        <taxon>Actinomycetota</taxon>
        <taxon>Actinomycetes</taxon>
        <taxon>Micrococcales</taxon>
        <taxon>Microbacteriaceae</taxon>
        <taxon>Lacisediminihabitans</taxon>
    </lineage>
</organism>
<feature type="active site" description="Proton acceptor" evidence="8">
    <location>
        <position position="336"/>
    </location>
</feature>
<keyword evidence="1" id="KW-0732">Signal</keyword>
<evidence type="ECO:0000313" key="12">
    <source>
        <dbReference type="EMBL" id="MBK4346893.1"/>
    </source>
</evidence>
<dbReference type="PROSITE" id="PS00655">
    <property type="entry name" value="GLYCOSYL_HYDROL_F6_1"/>
    <property type="match status" value="1"/>
</dbReference>
<evidence type="ECO:0000256" key="10">
    <source>
        <dbReference type="PROSITE-ProRule" id="PRU10056"/>
    </source>
</evidence>
<keyword evidence="5 11" id="KW-0119">Carbohydrate metabolism</keyword>
<evidence type="ECO:0000313" key="13">
    <source>
        <dbReference type="EMBL" id="MBK4347984.1"/>
    </source>
</evidence>
<feature type="binding site" evidence="9">
    <location>
        <position position="116"/>
    </location>
    <ligand>
        <name>substrate</name>
    </ligand>
</feature>
<dbReference type="PIRSF" id="PIRSF001100">
    <property type="entry name" value="Beta_cellobiohydrolase"/>
    <property type="match status" value="1"/>
</dbReference>
<feature type="active site" description="Proton donor" evidence="8">
    <location>
        <position position="192"/>
    </location>
</feature>